<evidence type="ECO:0000259" key="4">
    <source>
        <dbReference type="Pfam" id="PF00149"/>
    </source>
</evidence>
<dbReference type="Gene3D" id="3.60.21.10">
    <property type="match status" value="1"/>
</dbReference>
<keyword evidence="3" id="KW-1133">Transmembrane helix</keyword>
<dbReference type="OMA" id="DHYYLER"/>
<dbReference type="RefSeq" id="XP_012199941.1">
    <property type="nucleotide sequence ID" value="XM_012344551.1"/>
</dbReference>
<evidence type="ECO:0000256" key="2">
    <source>
        <dbReference type="ARBA" id="ARBA00022801"/>
    </source>
</evidence>
<evidence type="ECO:0000313" key="6">
    <source>
        <dbReference type="Proteomes" id="UP000030745"/>
    </source>
</evidence>
<dbReference type="GeneID" id="24128349"/>
<dbReference type="AlphaFoldDB" id="A0A067CSC9"/>
<keyword evidence="3" id="KW-0472">Membrane</keyword>
<dbReference type="PANTHER" id="PTHR10161:SF14">
    <property type="entry name" value="TARTRATE-RESISTANT ACID PHOSPHATASE TYPE 5"/>
    <property type="match status" value="1"/>
</dbReference>
<evidence type="ECO:0000256" key="3">
    <source>
        <dbReference type="SAM" id="Phobius"/>
    </source>
</evidence>
<dbReference type="GO" id="GO:0016787">
    <property type="term" value="F:hydrolase activity"/>
    <property type="evidence" value="ECO:0007669"/>
    <property type="project" value="UniProtKB-KW"/>
</dbReference>
<protein>
    <recommendedName>
        <fullName evidence="4">Calcineurin-like phosphoesterase domain-containing protein</fullName>
    </recommendedName>
</protein>
<feature type="domain" description="Calcineurin-like phosphoesterase" evidence="4">
    <location>
        <begin position="126"/>
        <end position="373"/>
    </location>
</feature>
<reference evidence="5 6" key="1">
    <citation type="journal article" date="2013" name="PLoS Genet.">
        <title>Distinctive expansion of potential virulence genes in the genome of the oomycete fish pathogen Saprolegnia parasitica.</title>
        <authorList>
            <person name="Jiang R.H."/>
            <person name="de Bruijn I."/>
            <person name="Haas B.J."/>
            <person name="Belmonte R."/>
            <person name="Lobach L."/>
            <person name="Christie J."/>
            <person name="van den Ackerveken G."/>
            <person name="Bottin A."/>
            <person name="Bulone V."/>
            <person name="Diaz-Moreno S.M."/>
            <person name="Dumas B."/>
            <person name="Fan L."/>
            <person name="Gaulin E."/>
            <person name="Govers F."/>
            <person name="Grenville-Briggs L.J."/>
            <person name="Horner N.R."/>
            <person name="Levin J.Z."/>
            <person name="Mammella M."/>
            <person name="Meijer H.J."/>
            <person name="Morris P."/>
            <person name="Nusbaum C."/>
            <person name="Oome S."/>
            <person name="Phillips A.J."/>
            <person name="van Rooyen D."/>
            <person name="Rzeszutek E."/>
            <person name="Saraiva M."/>
            <person name="Secombes C.J."/>
            <person name="Seidl M.F."/>
            <person name="Snel B."/>
            <person name="Stassen J.H."/>
            <person name="Sykes S."/>
            <person name="Tripathy S."/>
            <person name="van den Berg H."/>
            <person name="Vega-Arreguin J.C."/>
            <person name="Wawra S."/>
            <person name="Young S.K."/>
            <person name="Zeng Q."/>
            <person name="Dieguez-Uribeondo J."/>
            <person name="Russ C."/>
            <person name="Tyler B.M."/>
            <person name="van West P."/>
        </authorList>
    </citation>
    <scope>NUCLEOTIDE SEQUENCE [LARGE SCALE GENOMIC DNA]</scope>
    <source>
        <strain evidence="5 6">CBS 223.65</strain>
    </source>
</reference>
<gene>
    <name evidence="5" type="ORF">SPRG_05978</name>
</gene>
<dbReference type="KEGG" id="spar:SPRG_05978"/>
<accession>A0A067CSC9</accession>
<dbReference type="Proteomes" id="UP000030745">
    <property type="component" value="Unassembled WGS sequence"/>
</dbReference>
<sequence>MHEAHEATRALLSPTTHRHHPLSRPVVRGTIAICALVLALLVWTAYPTLPHSAMPIPVLSRADYDDLDDPETAPTLLTLLALGDWGGTLGKESGDPGSCCVMYNGSVDTRSDRYKVDYYAQSYVADLLAASAAQLAPARILSHGDNVYWVGVGMANAAYRLEQTFEAMYDQPSLRHILWLNVAGNHDIGGASFICGDKEPYYECRSADELVAYLDRRFQAQASYTSPHGDRWVLRDHYYLERIVRDNIVVEVYNIDTNNADNHGGASVCCQCYGYAAKYGFNAGECDAATRGDRGCVLGNTEMFDACMARIDSWADDSYARMSADLAVSDADFTLVNTHFSPHYHMAPAKMARWVELCERYKVSAWLNGHTHGFNHDIGTWGTHFFMNGGGGGYFTANNPIVTTPTIQKYVLLSSLDGVDEEYIYSQWLVVGEPYGFLELSFSRDWLKVQFATFDVDWQFGGFNHSETTVGGVARGHCWFLPRASAGTSPIGLECNASFNGPVGAPLQWR</sequence>
<proteinExistence type="predicted"/>
<dbReference type="InterPro" id="IPR004843">
    <property type="entry name" value="Calcineurin-like_PHP"/>
</dbReference>
<dbReference type="VEuPathDB" id="FungiDB:SPRG_05978"/>
<dbReference type="PANTHER" id="PTHR10161">
    <property type="entry name" value="TARTRATE-RESISTANT ACID PHOSPHATASE TYPE 5"/>
    <property type="match status" value="1"/>
</dbReference>
<name>A0A067CSC9_SAPPC</name>
<dbReference type="InterPro" id="IPR051558">
    <property type="entry name" value="Metallophosphoesterase_PAP"/>
</dbReference>
<organism evidence="5 6">
    <name type="scientific">Saprolegnia parasitica (strain CBS 223.65)</name>
    <dbReference type="NCBI Taxonomy" id="695850"/>
    <lineage>
        <taxon>Eukaryota</taxon>
        <taxon>Sar</taxon>
        <taxon>Stramenopiles</taxon>
        <taxon>Oomycota</taxon>
        <taxon>Saprolegniomycetes</taxon>
        <taxon>Saprolegniales</taxon>
        <taxon>Saprolegniaceae</taxon>
        <taxon>Saprolegnia</taxon>
    </lineage>
</organism>
<dbReference type="SUPFAM" id="SSF56300">
    <property type="entry name" value="Metallo-dependent phosphatases"/>
    <property type="match status" value="1"/>
</dbReference>
<dbReference type="EMBL" id="KK583206">
    <property type="protein sequence ID" value="KDO29441.1"/>
    <property type="molecule type" value="Genomic_DNA"/>
</dbReference>
<keyword evidence="1" id="KW-0732">Signal</keyword>
<dbReference type="Pfam" id="PF00149">
    <property type="entry name" value="Metallophos"/>
    <property type="match status" value="1"/>
</dbReference>
<dbReference type="OrthoDB" id="411211at2759"/>
<feature type="transmembrane region" description="Helical" evidence="3">
    <location>
        <begin position="26"/>
        <end position="46"/>
    </location>
</feature>
<keyword evidence="3" id="KW-0812">Transmembrane</keyword>
<keyword evidence="6" id="KW-1185">Reference proteome</keyword>
<evidence type="ECO:0000256" key="1">
    <source>
        <dbReference type="ARBA" id="ARBA00022729"/>
    </source>
</evidence>
<dbReference type="InterPro" id="IPR029052">
    <property type="entry name" value="Metallo-depent_PP-like"/>
</dbReference>
<evidence type="ECO:0000313" key="5">
    <source>
        <dbReference type="EMBL" id="KDO29441.1"/>
    </source>
</evidence>
<keyword evidence="2" id="KW-0378">Hydrolase</keyword>